<proteinExistence type="inferred from homology"/>
<gene>
    <name evidence="14" type="ORF">C9I82_167</name>
</gene>
<dbReference type="Gene3D" id="3.10.150.10">
    <property type="entry name" value="DNA Polymerase III, subunit A, domain 2"/>
    <property type="match status" value="1"/>
</dbReference>
<dbReference type="Pfam" id="PF02768">
    <property type="entry name" value="DNA_pol3_beta_3"/>
    <property type="match status" value="1"/>
</dbReference>
<dbReference type="Proteomes" id="UP000256856">
    <property type="component" value="Chromosome"/>
</dbReference>
<comment type="similarity">
    <text evidence="2 10">Belongs to the beta sliding clamp family.</text>
</comment>
<dbReference type="InterPro" id="IPR022634">
    <property type="entry name" value="DNA_polIII_beta_N"/>
</dbReference>
<feature type="domain" description="DNA polymerase III beta sliding clamp N-terminal" evidence="11">
    <location>
        <begin position="1"/>
        <end position="119"/>
    </location>
</feature>
<keyword evidence="8 10" id="KW-0239">DNA-directed DNA polymerase</keyword>
<sequence>MKFNLIREDLIKILKPIISPLSNKPKLPILSNIALKINNNELLLYSSNLEIDISAKIKIKKQYKPGATTVSGNKLFKICKNLPKKSEINFNLKNNKLLIYFKQSKFSISNIPYDQFPKMQNWEKNNTIYIKKNILNNLIKKTQFSMAKEDIRYYLNGIFLKIQQKKISSVATNGHRLAICEIQVSNDIKKPKSIIIPSKSIIELKKLINYKKKEEKLKIELNNNNIRIYTNNFIFTSRLIKNNFPDYKSTLPKYPNSIIKIEKKIFQDSLNRVSILSNNKIKGVKLIIEKKILTIKINNQLKEEAEEKIEINKQNNKIEICFNIIYLLEIINILNCKLIKMLITDNKSAVQIQKNKEKTSSLYIIMPMKL</sequence>
<evidence type="ECO:0000259" key="12">
    <source>
        <dbReference type="Pfam" id="PF02767"/>
    </source>
</evidence>
<dbReference type="EMBL" id="CP028374">
    <property type="protein sequence ID" value="AXN02138.1"/>
    <property type="molecule type" value="Genomic_DNA"/>
</dbReference>
<dbReference type="PANTHER" id="PTHR30478:SF0">
    <property type="entry name" value="BETA SLIDING CLAMP"/>
    <property type="match status" value="1"/>
</dbReference>
<dbReference type="InterPro" id="IPR046938">
    <property type="entry name" value="DNA_clamp_sf"/>
</dbReference>
<feature type="domain" description="DNA polymerase III beta sliding clamp C-terminal" evidence="13">
    <location>
        <begin position="249"/>
        <end position="368"/>
    </location>
</feature>
<dbReference type="PIRSF" id="PIRSF000804">
    <property type="entry name" value="DNA_pol_III_b"/>
    <property type="match status" value="1"/>
</dbReference>
<keyword evidence="6 10" id="KW-0548">Nucleotidyltransferase</keyword>
<feature type="domain" description="DNA polymerase III beta sliding clamp central" evidence="12">
    <location>
        <begin position="130"/>
        <end position="246"/>
    </location>
</feature>
<dbReference type="PANTHER" id="PTHR30478">
    <property type="entry name" value="DNA POLYMERASE III SUBUNIT BETA"/>
    <property type="match status" value="1"/>
</dbReference>
<dbReference type="SUPFAM" id="SSF55979">
    <property type="entry name" value="DNA clamp"/>
    <property type="match status" value="3"/>
</dbReference>
<keyword evidence="4 10" id="KW-0963">Cytoplasm</keyword>
<dbReference type="KEGG" id="ppet:C9I82_167"/>
<dbReference type="GO" id="GO:0003677">
    <property type="term" value="F:DNA binding"/>
    <property type="evidence" value="ECO:0007669"/>
    <property type="project" value="UniProtKB-UniRule"/>
</dbReference>
<evidence type="ECO:0000256" key="10">
    <source>
        <dbReference type="PIRNR" id="PIRNR000804"/>
    </source>
</evidence>
<dbReference type="RefSeq" id="WP_115955971.1">
    <property type="nucleotide sequence ID" value="NZ_CP028374.1"/>
</dbReference>
<dbReference type="GO" id="GO:0005737">
    <property type="term" value="C:cytoplasm"/>
    <property type="evidence" value="ECO:0007669"/>
    <property type="project" value="UniProtKB-SubCell"/>
</dbReference>
<evidence type="ECO:0000256" key="5">
    <source>
        <dbReference type="ARBA" id="ARBA00022679"/>
    </source>
</evidence>
<dbReference type="Gene3D" id="3.70.10.10">
    <property type="match status" value="1"/>
</dbReference>
<accession>A0A346DZI3</accession>
<evidence type="ECO:0000259" key="13">
    <source>
        <dbReference type="Pfam" id="PF02768"/>
    </source>
</evidence>
<keyword evidence="5 10" id="KW-0808">Transferase</keyword>
<reference evidence="14 15" key="1">
    <citation type="submission" date="2018-03" db="EMBL/GenBank/DDBJ databases">
        <title>A parallel universe: an anciently diverged bacterial symbiosis in a Hawaiian planthopper (Hemiptera: Cixiidae) reveals rearranged nutritional responsibilities.</title>
        <authorList>
            <person name="Bennett G."/>
            <person name="Mao M."/>
        </authorList>
    </citation>
    <scope>NUCLEOTIDE SEQUENCE [LARGE SCALE GENOMIC DNA]</scope>
    <source>
        <strain evidence="14 15">OLIH</strain>
    </source>
</reference>
<comment type="subcellular location">
    <subcellularLocation>
        <location evidence="1 10">Cytoplasm</location>
    </subcellularLocation>
</comment>
<dbReference type="SMART" id="SM00480">
    <property type="entry name" value="POL3Bc"/>
    <property type="match status" value="1"/>
</dbReference>
<evidence type="ECO:0000256" key="6">
    <source>
        <dbReference type="ARBA" id="ARBA00022695"/>
    </source>
</evidence>
<evidence type="ECO:0000256" key="9">
    <source>
        <dbReference type="ARBA" id="ARBA00023125"/>
    </source>
</evidence>
<organism evidence="14 15">
    <name type="scientific">Candidatus Purcelliella pentastirinorum</name>
    <dbReference type="NCBI Taxonomy" id="472834"/>
    <lineage>
        <taxon>Bacteria</taxon>
        <taxon>Pseudomonadati</taxon>
        <taxon>Pseudomonadota</taxon>
        <taxon>Gammaproteobacteria</taxon>
        <taxon>Enterobacterales</taxon>
        <taxon>Enterobacteriaceae</taxon>
        <taxon>Candidatus Purcelliella</taxon>
    </lineage>
</organism>
<comment type="subunit">
    <text evidence="10">Forms a ring-shaped head-to-tail homodimer around DNA.</text>
</comment>
<evidence type="ECO:0000259" key="11">
    <source>
        <dbReference type="Pfam" id="PF00712"/>
    </source>
</evidence>
<dbReference type="AlphaFoldDB" id="A0A346DZI3"/>
<evidence type="ECO:0000256" key="1">
    <source>
        <dbReference type="ARBA" id="ARBA00004496"/>
    </source>
</evidence>
<comment type="function">
    <text evidence="10">Confers DNA tethering and processivity to DNA polymerases and other proteins. Acts as a clamp, forming a ring around DNA (a reaction catalyzed by the clamp-loading complex) which diffuses in an ATP-independent manner freely and bidirectionally along dsDNA. Initially characterized for its ability to contact the catalytic subunit of DNA polymerase III (Pol III), a complex, multichain enzyme responsible for most of the replicative synthesis in bacteria; Pol III exhibits 3'-5' exonuclease proofreading activity. The beta chain is required for initiation of replication as well as for processivity of DNA replication.</text>
</comment>
<protein>
    <recommendedName>
        <fullName evidence="3 10">Beta sliding clamp</fullName>
    </recommendedName>
</protein>
<evidence type="ECO:0000256" key="2">
    <source>
        <dbReference type="ARBA" id="ARBA00010752"/>
    </source>
</evidence>
<dbReference type="InterPro" id="IPR022635">
    <property type="entry name" value="DNA_polIII_beta_C"/>
</dbReference>
<dbReference type="GO" id="GO:0008408">
    <property type="term" value="F:3'-5' exonuclease activity"/>
    <property type="evidence" value="ECO:0007669"/>
    <property type="project" value="InterPro"/>
</dbReference>
<keyword evidence="15" id="KW-1185">Reference proteome</keyword>
<dbReference type="InterPro" id="IPR001001">
    <property type="entry name" value="DNA_polIII_beta"/>
</dbReference>
<evidence type="ECO:0000256" key="4">
    <source>
        <dbReference type="ARBA" id="ARBA00022490"/>
    </source>
</evidence>
<keyword evidence="7 10" id="KW-0235">DNA replication</keyword>
<evidence type="ECO:0000313" key="15">
    <source>
        <dbReference type="Proteomes" id="UP000256856"/>
    </source>
</evidence>
<evidence type="ECO:0000313" key="14">
    <source>
        <dbReference type="EMBL" id="AXN02138.1"/>
    </source>
</evidence>
<dbReference type="Pfam" id="PF00712">
    <property type="entry name" value="DNA_pol3_beta"/>
    <property type="match status" value="1"/>
</dbReference>
<dbReference type="NCBIfam" id="TIGR00663">
    <property type="entry name" value="dnan"/>
    <property type="match status" value="1"/>
</dbReference>
<dbReference type="OrthoDB" id="8421503at2"/>
<dbReference type="GO" id="GO:0003887">
    <property type="term" value="F:DNA-directed DNA polymerase activity"/>
    <property type="evidence" value="ECO:0007669"/>
    <property type="project" value="UniProtKB-UniRule"/>
</dbReference>
<keyword evidence="9" id="KW-0238">DNA-binding</keyword>
<dbReference type="InterPro" id="IPR022637">
    <property type="entry name" value="DNA_polIII_beta_cen"/>
</dbReference>
<dbReference type="GO" id="GO:0006271">
    <property type="term" value="P:DNA strand elongation involved in DNA replication"/>
    <property type="evidence" value="ECO:0007669"/>
    <property type="project" value="TreeGrafter"/>
</dbReference>
<evidence type="ECO:0000256" key="8">
    <source>
        <dbReference type="ARBA" id="ARBA00022932"/>
    </source>
</evidence>
<dbReference type="GO" id="GO:0009360">
    <property type="term" value="C:DNA polymerase III complex"/>
    <property type="evidence" value="ECO:0007669"/>
    <property type="project" value="InterPro"/>
</dbReference>
<dbReference type="CDD" id="cd00140">
    <property type="entry name" value="beta_clamp"/>
    <property type="match status" value="1"/>
</dbReference>
<evidence type="ECO:0000256" key="7">
    <source>
        <dbReference type="ARBA" id="ARBA00022705"/>
    </source>
</evidence>
<evidence type="ECO:0000256" key="3">
    <source>
        <dbReference type="ARBA" id="ARBA00021035"/>
    </source>
</evidence>
<name>A0A346DZI3_9ENTR</name>
<dbReference type="Pfam" id="PF02767">
    <property type="entry name" value="DNA_pol3_beta_2"/>
    <property type="match status" value="1"/>
</dbReference>